<dbReference type="EMBL" id="CP021417">
    <property type="protein sequence ID" value="WCV10741.1"/>
    <property type="molecule type" value="Genomic_DNA"/>
</dbReference>
<reference evidence="1 2" key="1">
    <citation type="journal article" date="2014" name="BMC Vet. Res.">
        <title>First report of Corynebacterium pseudotuberculosis from caseous lymphadenitis lesions in Black Alentejano pig (Sus scrofa domesticus).</title>
        <authorList>
            <person name="Oliveira M."/>
            <person name="Barroco C."/>
            <person name="Mottola C."/>
            <person name="Santos R."/>
            <person name="Lemsaddek A."/>
            <person name="Tavares L."/>
            <person name="Semedo-Lemsaddek T."/>
        </authorList>
    </citation>
    <scope>NUCLEOTIDE SEQUENCE [LARGE SCALE GENOMIC DNA]</scope>
    <source>
        <strain evidence="1 2">PO100/5</strain>
    </source>
</reference>
<keyword evidence="2" id="KW-1185">Reference proteome</keyword>
<dbReference type="Proteomes" id="UP000195652">
    <property type="component" value="Chromosome"/>
</dbReference>
<name>A0ACD4PYU7_9CORY</name>
<accession>A0ACD4PYU7</accession>
<evidence type="ECO:0000313" key="2">
    <source>
        <dbReference type="Proteomes" id="UP000195652"/>
    </source>
</evidence>
<proteinExistence type="predicted"/>
<sequence>MTWFFSEMRIRMCKEASRSWRALLKRLIKAAHISQGICVAAIVALVFSVVSVVAETPTAHAQNDECAGTWENLKWVDGNGVKNGSYDNASTFATAEFTWSIPDSAQPGETISFTLPKELKPASGTQHSFKLYDPQNQEVAVATWSGKTLNIVLSEYVSRHYEVSGEAKISLEWDRSSINIQNGYDSSRDGKLQFRGCGTGDLDGKYPADGPAGSTHESSKVGSYIGKTIVDGTFVYITHWAAYIGSDTKGTETTDGGFRIEDTAPAGHKFACDSKYNGGYDVVDLFSYYRGQRYPGAIYDAYGRYGQGQYNGVNQPTSGLRGYNFEVFCTPEKLIVTFPYGISPQSGPAVSFYTYTEVPPIPFSRQQNTVYINGKPYVGEVQIPGAEGSGSGKFGGFAIRKLVKASESVQTPPSFTFSYRCTSGTITKSGTTDVPANGDFVHVKDIEKGMRCEVTEVSPRRCSTEATLDMGNRW</sequence>
<reference evidence="1 2" key="2">
    <citation type="journal article" date="2020" name="Antonie Van Leeuwenhoek">
        <title>Phylogenomic characterisation of a novel corynebacterial species pathogenic to animals.</title>
        <authorList>
            <person name="Moller J."/>
            <person name="Musella L."/>
            <person name="Melnikov V."/>
            <person name="Geissdorfer W."/>
            <person name="Burkovski A."/>
            <person name="Sangal V."/>
        </authorList>
    </citation>
    <scope>NUCLEOTIDE SEQUENCE [LARGE SCALE GENOMIC DNA]</scope>
    <source>
        <strain evidence="1 2">PO100/5</strain>
    </source>
</reference>
<evidence type="ECO:0000313" key="1">
    <source>
        <dbReference type="EMBL" id="WCV10741.1"/>
    </source>
</evidence>
<organism evidence="1 2">
    <name type="scientific">Corynebacterium silvaticum</name>
    <dbReference type="NCBI Taxonomy" id="2320431"/>
    <lineage>
        <taxon>Bacteria</taxon>
        <taxon>Bacillati</taxon>
        <taxon>Actinomycetota</taxon>
        <taxon>Actinomycetes</taxon>
        <taxon>Mycobacteriales</taxon>
        <taxon>Corynebacteriaceae</taxon>
        <taxon>Corynebacterium</taxon>
    </lineage>
</organism>
<gene>
    <name evidence="1" type="ORF">CBE74_03305</name>
</gene>
<reference evidence="1 2" key="4">
    <citation type="journal article" date="2020" name="PLoS ONE">
        <title>Taxonomic classification of strain PO100/5 shows a broader geographic distribution and genetic markers of the recently described Corynebacterium silvaticum.</title>
        <authorList>
            <person name="Viana M.V.C."/>
            <person name="Profeta R."/>
            <person name="da Silva A.L."/>
            <person name="Hurtado R."/>
            <person name="Cerqueira J.C."/>
            <person name="Ribeiro B.F.S."/>
            <person name="Almeida M.O."/>
            <person name="Morais-Rodrigues F."/>
            <person name="Soares S.C."/>
            <person name="Oliveira M."/>
            <person name="Tavares L."/>
            <person name="Figueiredo H."/>
            <person name="Wattam A.R."/>
            <person name="Barh D."/>
            <person name="Ghosh P."/>
            <person name="Silva A."/>
            <person name="Azevedo V."/>
        </authorList>
    </citation>
    <scope>NUCLEOTIDE SEQUENCE [LARGE SCALE GENOMIC DNA]</scope>
    <source>
        <strain evidence="1 2">PO100/5</strain>
    </source>
</reference>
<protein>
    <submittedName>
        <fullName evidence="1">Ig-like domain-containing protein</fullName>
    </submittedName>
</protein>
<reference evidence="1 2" key="3">
    <citation type="journal article" date="2020" name="Int. J. Syst. Evol. Microbiol.">
        <title>Corynebacterium silvaticum sp. nov., a unique group of NTTB corynebacteria in wild boar and roe deer.</title>
        <authorList>
            <person name="Dangel A."/>
            <person name="Berger A."/>
            <person name="Rau J."/>
            <person name="Eisenberg T."/>
            <person name="Kampfer P."/>
            <person name="Margos G."/>
            <person name="Contzen M."/>
            <person name="Busse H.J."/>
            <person name="Konrad R."/>
            <person name="Peters M."/>
            <person name="Sting R."/>
            <person name="Sing A."/>
        </authorList>
    </citation>
    <scope>NUCLEOTIDE SEQUENCE [LARGE SCALE GENOMIC DNA]</scope>
    <source>
        <strain evidence="1 2">PO100/5</strain>
    </source>
</reference>